<keyword evidence="2" id="KW-1185">Reference proteome</keyword>
<sequence length="41" mass="4831">MSEPSFLTRYAGKSYEKTMFDDLCRDVPMSCRNELGYRSDM</sequence>
<reference evidence="1 2" key="1">
    <citation type="submission" date="2017-07" db="EMBL/GenBank/DDBJ databases">
        <title>Phylogenetic study on the rhizospheric bacterium Ochrobactrum sp. A44.</title>
        <authorList>
            <person name="Krzyzanowska D.M."/>
            <person name="Ossowicki A."/>
            <person name="Rajewska M."/>
            <person name="Maciag T."/>
            <person name="Kaczynski Z."/>
            <person name="Czerwicka M."/>
            <person name="Jafra S."/>
        </authorList>
    </citation>
    <scope>NUCLEOTIDE SEQUENCE [LARGE SCALE GENOMIC DNA]</scope>
    <source>
        <strain evidence="1 2">DSM 7216</strain>
    </source>
</reference>
<protein>
    <submittedName>
        <fullName evidence="1">Uncharacterized protein</fullName>
    </submittedName>
</protein>
<comment type="caution">
    <text evidence="1">The sequence shown here is derived from an EMBL/GenBank/DDBJ whole genome shotgun (WGS) entry which is preliminary data.</text>
</comment>
<dbReference type="EMBL" id="NNRJ01000018">
    <property type="protein sequence ID" value="OYR19398.1"/>
    <property type="molecule type" value="Genomic_DNA"/>
</dbReference>
<evidence type="ECO:0000313" key="2">
    <source>
        <dbReference type="Proteomes" id="UP000215590"/>
    </source>
</evidence>
<proteinExistence type="predicted"/>
<evidence type="ECO:0000313" key="1">
    <source>
        <dbReference type="EMBL" id="OYR19398.1"/>
    </source>
</evidence>
<dbReference type="Proteomes" id="UP000215590">
    <property type="component" value="Unassembled WGS sequence"/>
</dbReference>
<organism evidence="1 2">
    <name type="scientific">Brucella thiophenivorans</name>
    <dbReference type="NCBI Taxonomy" id="571255"/>
    <lineage>
        <taxon>Bacteria</taxon>
        <taxon>Pseudomonadati</taxon>
        <taxon>Pseudomonadota</taxon>
        <taxon>Alphaproteobacteria</taxon>
        <taxon>Hyphomicrobiales</taxon>
        <taxon>Brucellaceae</taxon>
        <taxon>Brucella/Ochrobactrum group</taxon>
        <taxon>Brucella</taxon>
    </lineage>
</organism>
<gene>
    <name evidence="1" type="ORF">CEV31_1968</name>
</gene>
<dbReference type="AlphaFoldDB" id="A0A256FXB7"/>
<name>A0A256FXB7_9HYPH</name>
<accession>A0A256FXB7</accession>